<dbReference type="EC" id="1.1.1.133" evidence="3 6"/>
<comment type="catalytic activity">
    <reaction evidence="5 6">
        <text>dTDP-beta-L-rhamnose + NADP(+) = dTDP-4-dehydro-beta-L-rhamnose + NADPH + H(+)</text>
        <dbReference type="Rhea" id="RHEA:21796"/>
        <dbReference type="ChEBI" id="CHEBI:15378"/>
        <dbReference type="ChEBI" id="CHEBI:57510"/>
        <dbReference type="ChEBI" id="CHEBI:57783"/>
        <dbReference type="ChEBI" id="CHEBI:58349"/>
        <dbReference type="ChEBI" id="CHEBI:62830"/>
        <dbReference type="EC" id="1.1.1.133"/>
    </reaction>
</comment>
<dbReference type="Proteomes" id="UP000295765">
    <property type="component" value="Unassembled WGS sequence"/>
</dbReference>
<feature type="domain" description="RmlD-like substrate binding" evidence="7">
    <location>
        <begin position="1"/>
        <end position="288"/>
    </location>
</feature>
<dbReference type="OrthoDB" id="9803892at2"/>
<dbReference type="Pfam" id="PF04321">
    <property type="entry name" value="RmlD_sub_bind"/>
    <property type="match status" value="1"/>
</dbReference>
<dbReference type="NCBIfam" id="TIGR01214">
    <property type="entry name" value="rmlD"/>
    <property type="match status" value="1"/>
</dbReference>
<organism evidence="8 9">
    <name type="scientific">Plasticicumulans lactativorans</name>
    <dbReference type="NCBI Taxonomy" id="1133106"/>
    <lineage>
        <taxon>Bacteria</taxon>
        <taxon>Pseudomonadati</taxon>
        <taxon>Pseudomonadota</taxon>
        <taxon>Gammaproteobacteria</taxon>
        <taxon>Candidatus Competibacteraceae</taxon>
        <taxon>Plasticicumulans</taxon>
    </lineage>
</organism>
<dbReference type="InterPro" id="IPR029903">
    <property type="entry name" value="RmlD-like-bd"/>
</dbReference>
<evidence type="ECO:0000256" key="4">
    <source>
        <dbReference type="ARBA" id="ARBA00017099"/>
    </source>
</evidence>
<keyword evidence="6" id="KW-0560">Oxidoreductase</keyword>
<evidence type="ECO:0000256" key="3">
    <source>
        <dbReference type="ARBA" id="ARBA00012929"/>
    </source>
</evidence>
<keyword evidence="6" id="KW-0521">NADP</keyword>
<evidence type="ECO:0000256" key="5">
    <source>
        <dbReference type="ARBA" id="ARBA00048200"/>
    </source>
</evidence>
<dbReference type="CDD" id="cd05254">
    <property type="entry name" value="dTDP_HR_like_SDR_e"/>
    <property type="match status" value="1"/>
</dbReference>
<dbReference type="EMBL" id="SLWY01000015">
    <property type="protein sequence ID" value="TCO80343.1"/>
    <property type="molecule type" value="Genomic_DNA"/>
</dbReference>
<evidence type="ECO:0000256" key="6">
    <source>
        <dbReference type="RuleBase" id="RU364082"/>
    </source>
</evidence>
<keyword evidence="9" id="KW-1185">Reference proteome</keyword>
<dbReference type="SUPFAM" id="SSF51735">
    <property type="entry name" value="NAD(P)-binding Rossmann-fold domains"/>
    <property type="match status" value="1"/>
</dbReference>
<dbReference type="GO" id="GO:0019305">
    <property type="term" value="P:dTDP-rhamnose biosynthetic process"/>
    <property type="evidence" value="ECO:0007669"/>
    <property type="project" value="UniProtKB-UniPathway"/>
</dbReference>
<accession>A0A4R2L209</accession>
<proteinExistence type="inferred from homology"/>
<dbReference type="InterPro" id="IPR036291">
    <property type="entry name" value="NAD(P)-bd_dom_sf"/>
</dbReference>
<dbReference type="InterPro" id="IPR005913">
    <property type="entry name" value="dTDP_dehydrorham_reduct"/>
</dbReference>
<evidence type="ECO:0000256" key="2">
    <source>
        <dbReference type="ARBA" id="ARBA00010944"/>
    </source>
</evidence>
<comment type="function">
    <text evidence="6">Catalyzes the reduction of dTDP-6-deoxy-L-lyxo-4-hexulose to yield dTDP-L-rhamnose.</text>
</comment>
<dbReference type="PANTHER" id="PTHR10491">
    <property type="entry name" value="DTDP-4-DEHYDRORHAMNOSE REDUCTASE"/>
    <property type="match status" value="1"/>
</dbReference>
<dbReference type="Gene3D" id="3.90.25.10">
    <property type="entry name" value="UDP-galactose 4-epimerase, domain 1"/>
    <property type="match status" value="1"/>
</dbReference>
<name>A0A4R2L209_9GAMM</name>
<gene>
    <name evidence="8" type="ORF">EV699_115121</name>
</gene>
<sequence length="290" mass="30834">MSILVTGAQGQVGYELLIRRGDLPVVGLGRTELDLTDAIAIDNAFAVYTPRIVINAAAYTAVDKAESDIAAAYAVNRDAPGYLAAACARTGAALLHLSTDYVFNGNAIGPIPVDAPAAPLGVYGDSKWQGECLIREGLNEHLIMRVAWVFGAHGNNFVKTMLRLGRERDELRVVADQRGGPTPAAAIAECLLELAQRYLAGGTLPWGTYHYCGQPETSWHGFAEAIFIRAVAKGLLPCLPRVHAITSADYPTPARRPTNSMLDCTGLTVLGIAPPDWRAGLDAVLEALSA</sequence>
<dbReference type="UniPathway" id="UPA00281"/>
<dbReference type="PANTHER" id="PTHR10491:SF4">
    <property type="entry name" value="METHIONINE ADENOSYLTRANSFERASE 2 SUBUNIT BETA"/>
    <property type="match status" value="1"/>
</dbReference>
<evidence type="ECO:0000256" key="1">
    <source>
        <dbReference type="ARBA" id="ARBA00004781"/>
    </source>
</evidence>
<reference evidence="8 9" key="1">
    <citation type="submission" date="2019-03" db="EMBL/GenBank/DDBJ databases">
        <title>Genomic Encyclopedia of Type Strains, Phase IV (KMG-IV): sequencing the most valuable type-strain genomes for metagenomic binning, comparative biology and taxonomic classification.</title>
        <authorList>
            <person name="Goeker M."/>
        </authorList>
    </citation>
    <scope>NUCLEOTIDE SEQUENCE [LARGE SCALE GENOMIC DNA]</scope>
    <source>
        <strain evidence="8 9">DSM 25287</strain>
    </source>
</reference>
<protein>
    <recommendedName>
        <fullName evidence="4 6">dTDP-4-dehydrorhamnose reductase</fullName>
        <ecNumber evidence="3 6">1.1.1.133</ecNumber>
    </recommendedName>
</protein>
<comment type="similarity">
    <text evidence="2 6">Belongs to the dTDP-4-dehydrorhamnose reductase family.</text>
</comment>
<evidence type="ECO:0000313" key="9">
    <source>
        <dbReference type="Proteomes" id="UP000295765"/>
    </source>
</evidence>
<dbReference type="Gene3D" id="3.40.50.720">
    <property type="entry name" value="NAD(P)-binding Rossmann-like Domain"/>
    <property type="match status" value="1"/>
</dbReference>
<comment type="pathway">
    <text evidence="1 6">Carbohydrate biosynthesis; dTDP-L-rhamnose biosynthesis.</text>
</comment>
<dbReference type="GO" id="GO:0008831">
    <property type="term" value="F:dTDP-4-dehydrorhamnose reductase activity"/>
    <property type="evidence" value="ECO:0007669"/>
    <property type="project" value="UniProtKB-EC"/>
</dbReference>
<evidence type="ECO:0000259" key="7">
    <source>
        <dbReference type="Pfam" id="PF04321"/>
    </source>
</evidence>
<dbReference type="UniPathway" id="UPA00124"/>
<dbReference type="AlphaFoldDB" id="A0A4R2L209"/>
<comment type="cofactor">
    <cofactor evidence="6">
        <name>Mg(2+)</name>
        <dbReference type="ChEBI" id="CHEBI:18420"/>
    </cofactor>
    <text evidence="6">Binds 1 Mg(2+) ion per monomer.</text>
</comment>
<dbReference type="RefSeq" id="WP_132543989.1">
    <property type="nucleotide sequence ID" value="NZ_SLWY01000015.1"/>
</dbReference>
<evidence type="ECO:0000313" key="8">
    <source>
        <dbReference type="EMBL" id="TCO80343.1"/>
    </source>
</evidence>
<dbReference type="GO" id="GO:0009243">
    <property type="term" value="P:O antigen biosynthetic process"/>
    <property type="evidence" value="ECO:0007669"/>
    <property type="project" value="UniProtKB-UniPathway"/>
</dbReference>
<comment type="caution">
    <text evidence="8">The sequence shown here is derived from an EMBL/GenBank/DDBJ whole genome shotgun (WGS) entry which is preliminary data.</text>
</comment>